<evidence type="ECO:0000256" key="1">
    <source>
        <dbReference type="ARBA" id="ARBA00004651"/>
    </source>
</evidence>
<dbReference type="EMBL" id="ADKX01000030">
    <property type="protein sequence ID" value="EFW05041.1"/>
    <property type="molecule type" value="Genomic_DNA"/>
</dbReference>
<dbReference type="HOGENOM" id="CLU_013016_0_2_9"/>
<organism evidence="9 10">
    <name type="scientific">Coprobacillus cateniformis</name>
    <dbReference type="NCBI Taxonomy" id="100884"/>
    <lineage>
        <taxon>Bacteria</taxon>
        <taxon>Bacillati</taxon>
        <taxon>Bacillota</taxon>
        <taxon>Erysipelotrichia</taxon>
        <taxon>Erysipelotrichales</taxon>
        <taxon>Coprobacillaceae</taxon>
        <taxon>Coprobacillus</taxon>
    </lineage>
</organism>
<gene>
    <name evidence="9" type="ORF">HMPREF9488_01623</name>
</gene>
<keyword evidence="5 8" id="KW-0812">Transmembrane</keyword>
<feature type="transmembrane region" description="Helical" evidence="8">
    <location>
        <begin position="277"/>
        <end position="295"/>
    </location>
</feature>
<keyword evidence="3" id="KW-0813">Transport</keyword>
<evidence type="ECO:0000256" key="5">
    <source>
        <dbReference type="ARBA" id="ARBA00022692"/>
    </source>
</evidence>
<feature type="transmembrane region" description="Helical" evidence="8">
    <location>
        <begin position="57"/>
        <end position="80"/>
    </location>
</feature>
<dbReference type="STRING" id="100884.GCA_000269565_03465"/>
<dbReference type="AlphaFoldDB" id="E7GA33"/>
<comment type="similarity">
    <text evidence="2">Belongs to the binding-protein-dependent transport system permease family. FecCD subfamily.</text>
</comment>
<evidence type="ECO:0000256" key="6">
    <source>
        <dbReference type="ARBA" id="ARBA00022989"/>
    </source>
</evidence>
<keyword evidence="4" id="KW-1003">Cell membrane</keyword>
<protein>
    <submittedName>
        <fullName evidence="9">Uncharacterized protein</fullName>
    </submittedName>
</protein>
<comment type="subcellular location">
    <subcellularLocation>
        <location evidence="1">Cell membrane</location>
        <topology evidence="1">Multi-pass membrane protein</topology>
    </subcellularLocation>
</comment>
<dbReference type="PANTHER" id="PTHR30472">
    <property type="entry name" value="FERRIC ENTEROBACTIN TRANSPORT SYSTEM PERMEASE PROTEIN"/>
    <property type="match status" value="1"/>
</dbReference>
<reference evidence="9 10" key="1">
    <citation type="submission" date="2010-12" db="EMBL/GenBank/DDBJ databases">
        <title>The Genome Sequence of Coprobacillus sp. strain 29_1.</title>
        <authorList>
            <consortium name="The Broad Institute Genome Sequencing Platform"/>
            <person name="Earl A."/>
            <person name="Ward D."/>
            <person name="Feldgarden M."/>
            <person name="Gevers D."/>
            <person name="Daigneault M."/>
            <person name="Sibley C.D."/>
            <person name="White A."/>
            <person name="Strauss J."/>
            <person name="Allen-Vercoe E."/>
            <person name="Young S.K."/>
            <person name="Zeng Q."/>
            <person name="Gargeya S."/>
            <person name="Fitzgerald M."/>
            <person name="Haas B."/>
            <person name="Abouelleil A."/>
            <person name="Alvarado L."/>
            <person name="Arachchi H.M."/>
            <person name="Berlin A."/>
            <person name="Brown A."/>
            <person name="Chapman S.B."/>
            <person name="Chen Z."/>
            <person name="Dunbar C."/>
            <person name="Freedman E."/>
            <person name="Gearin G."/>
            <person name="Gellesch M."/>
            <person name="Goldberg J."/>
            <person name="Griggs A."/>
            <person name="Gujja S."/>
            <person name="Heilman E."/>
            <person name="Heiman D."/>
            <person name="Howarth C."/>
            <person name="Larson L."/>
            <person name="Lui A."/>
            <person name="MacDonald P.J.P."/>
            <person name="Mehta T."/>
            <person name="Montmayeur A."/>
            <person name="Murphy C."/>
            <person name="Neiman D."/>
            <person name="Pearson M."/>
            <person name="Priest M."/>
            <person name="Roberts A."/>
            <person name="Saif S."/>
            <person name="Shea T."/>
            <person name="Shenoy N."/>
            <person name="Sisk P."/>
            <person name="Stolte C."/>
            <person name="Sykes S."/>
            <person name="White J."/>
            <person name="Yandava C."/>
            <person name="Nusbaum C."/>
            <person name="Birren B."/>
        </authorList>
    </citation>
    <scope>NUCLEOTIDE SEQUENCE [LARGE SCALE GENOMIC DNA]</scope>
    <source>
        <strain evidence="9 10">29_1</strain>
    </source>
</reference>
<evidence type="ECO:0000256" key="4">
    <source>
        <dbReference type="ARBA" id="ARBA00022475"/>
    </source>
</evidence>
<feature type="transmembrane region" description="Helical" evidence="8">
    <location>
        <begin position="225"/>
        <end position="245"/>
    </location>
</feature>
<dbReference type="RefSeq" id="WP_008788731.1">
    <property type="nucleotide sequence ID" value="NZ_AKCB01000003.1"/>
</dbReference>
<feature type="transmembrane region" description="Helical" evidence="8">
    <location>
        <begin position="92"/>
        <end position="109"/>
    </location>
</feature>
<evidence type="ECO:0000313" key="9">
    <source>
        <dbReference type="EMBL" id="EFW05041.1"/>
    </source>
</evidence>
<keyword evidence="6 8" id="KW-1133">Transmembrane helix</keyword>
<name>E7GA33_9FIRM</name>
<keyword evidence="7 8" id="KW-0472">Membrane</keyword>
<dbReference type="OrthoDB" id="9792889at2"/>
<sequence>MKSKRLLFLMMILLLVMTFCLSLTVGSYSLSLSEIGCLLVGQSNDMMAQQVFFNLRIPRIVMGVLAGLVLGIAGGVYQLIFRNPLASPDLTGVASGASFGAALMIVIGANSAIEMMFGAFVMGIVSLFFVMFLVKMTGVQRTTTYILAGIVISALADAGIMIFKYMADPISELATIEFWTMGSLASITLSKMLIALISIVIPLAFLLLCHRQIVMLSLGDENARYLGLNASALRIIVLLLTTWMVASIVSITGVISFVGLIAPHIAYLILHRRTKYFLLMSGFIGAFIIMVGDMLSRSLVPGAELPLSILTIFFAVPVLIFLMWKQRGQIL</sequence>
<keyword evidence="10" id="KW-1185">Reference proteome</keyword>
<dbReference type="GO" id="GO:0005886">
    <property type="term" value="C:plasma membrane"/>
    <property type="evidence" value="ECO:0007669"/>
    <property type="project" value="UniProtKB-SubCell"/>
</dbReference>
<evidence type="ECO:0000256" key="3">
    <source>
        <dbReference type="ARBA" id="ARBA00022448"/>
    </source>
</evidence>
<evidence type="ECO:0000256" key="2">
    <source>
        <dbReference type="ARBA" id="ARBA00007935"/>
    </source>
</evidence>
<proteinExistence type="inferred from homology"/>
<dbReference type="Pfam" id="PF01032">
    <property type="entry name" value="FecCD"/>
    <property type="match status" value="1"/>
</dbReference>
<feature type="transmembrane region" description="Helical" evidence="8">
    <location>
        <begin position="115"/>
        <end position="134"/>
    </location>
</feature>
<dbReference type="InterPro" id="IPR000522">
    <property type="entry name" value="ABC_transptr_permease_BtuC"/>
</dbReference>
<evidence type="ECO:0000256" key="8">
    <source>
        <dbReference type="SAM" id="Phobius"/>
    </source>
</evidence>
<dbReference type="GO" id="GO:0022857">
    <property type="term" value="F:transmembrane transporter activity"/>
    <property type="evidence" value="ECO:0007669"/>
    <property type="project" value="InterPro"/>
</dbReference>
<dbReference type="SUPFAM" id="SSF81345">
    <property type="entry name" value="ABC transporter involved in vitamin B12 uptake, BtuC"/>
    <property type="match status" value="1"/>
</dbReference>
<feature type="transmembrane region" description="Helical" evidence="8">
    <location>
        <begin position="251"/>
        <end position="270"/>
    </location>
</feature>
<dbReference type="Gene3D" id="1.10.3470.10">
    <property type="entry name" value="ABC transporter involved in vitamin B12 uptake, BtuC"/>
    <property type="match status" value="1"/>
</dbReference>
<dbReference type="Proteomes" id="UP000003157">
    <property type="component" value="Unassembled WGS sequence"/>
</dbReference>
<dbReference type="CDD" id="cd06550">
    <property type="entry name" value="TM_ABC_iron-siderophores_like"/>
    <property type="match status" value="1"/>
</dbReference>
<dbReference type="InterPro" id="IPR037294">
    <property type="entry name" value="ABC_BtuC-like"/>
</dbReference>
<dbReference type="GeneID" id="78231223"/>
<dbReference type="GO" id="GO:0033214">
    <property type="term" value="P:siderophore-iron import into cell"/>
    <property type="evidence" value="ECO:0007669"/>
    <property type="project" value="TreeGrafter"/>
</dbReference>
<accession>E7GA33</accession>
<feature type="transmembrane region" description="Helical" evidence="8">
    <location>
        <begin position="146"/>
        <end position="167"/>
    </location>
</feature>
<evidence type="ECO:0000313" key="10">
    <source>
        <dbReference type="Proteomes" id="UP000003157"/>
    </source>
</evidence>
<evidence type="ECO:0000256" key="7">
    <source>
        <dbReference type="ARBA" id="ARBA00023136"/>
    </source>
</evidence>
<dbReference type="PANTHER" id="PTHR30472:SF70">
    <property type="entry name" value="MOLYBDATE IMPORT SYSTEM PERMEASE PROTEIN MOLB"/>
    <property type="match status" value="1"/>
</dbReference>
<feature type="transmembrane region" description="Helical" evidence="8">
    <location>
        <begin position="307"/>
        <end position="324"/>
    </location>
</feature>
<comment type="caution">
    <text evidence="9">The sequence shown here is derived from an EMBL/GenBank/DDBJ whole genome shotgun (WGS) entry which is preliminary data.</text>
</comment>
<feature type="transmembrane region" description="Helical" evidence="8">
    <location>
        <begin position="187"/>
        <end position="209"/>
    </location>
</feature>
<dbReference type="eggNOG" id="COG0609">
    <property type="taxonomic scope" value="Bacteria"/>
</dbReference>